<dbReference type="Pfam" id="PF13589">
    <property type="entry name" value="HATPase_c_3"/>
    <property type="match status" value="1"/>
</dbReference>
<dbReference type="InterPro" id="IPR036890">
    <property type="entry name" value="HATPase_C_sf"/>
</dbReference>
<dbReference type="GO" id="GO:0032300">
    <property type="term" value="C:mismatch repair complex"/>
    <property type="evidence" value="ECO:0007669"/>
    <property type="project" value="InterPro"/>
</dbReference>
<dbReference type="AlphaFoldDB" id="A0AAU9Y732"/>
<dbReference type="Proteomes" id="UP001159428">
    <property type="component" value="Unassembled WGS sequence"/>
</dbReference>
<dbReference type="InterPro" id="IPR038973">
    <property type="entry name" value="MutL/Mlh/Pms-like"/>
</dbReference>
<name>A0AAU9Y732_9CNID</name>
<dbReference type="PANTHER" id="PTHR10073:SF47">
    <property type="entry name" value="DNA MISMATCH REPAIR PROTEIN MLH3"/>
    <property type="match status" value="1"/>
</dbReference>
<accession>A0AAU9Y732</accession>
<comment type="similarity">
    <text evidence="1">Belongs to the DNA mismatch repair MutL/HexB family.</text>
</comment>
<proteinExistence type="inferred from homology"/>
<dbReference type="GO" id="GO:0016887">
    <property type="term" value="F:ATP hydrolysis activity"/>
    <property type="evidence" value="ECO:0007669"/>
    <property type="project" value="InterPro"/>
</dbReference>
<dbReference type="GO" id="GO:0140664">
    <property type="term" value="F:ATP-dependent DNA damage sensor activity"/>
    <property type="evidence" value="ECO:0007669"/>
    <property type="project" value="InterPro"/>
</dbReference>
<dbReference type="PANTHER" id="PTHR10073">
    <property type="entry name" value="DNA MISMATCH REPAIR PROTEIN MLH, PMS, MUTL"/>
    <property type="match status" value="1"/>
</dbReference>
<evidence type="ECO:0000313" key="3">
    <source>
        <dbReference type="Proteomes" id="UP001159428"/>
    </source>
</evidence>
<dbReference type="Gene3D" id="3.30.565.10">
    <property type="entry name" value="Histidine kinase-like ATPase, C-terminal domain"/>
    <property type="match status" value="1"/>
</dbReference>
<keyword evidence="3" id="KW-1185">Reference proteome</keyword>
<evidence type="ECO:0000256" key="1">
    <source>
        <dbReference type="ARBA" id="ARBA00006082"/>
    </source>
</evidence>
<dbReference type="EMBL" id="CALNXJ010000177">
    <property type="protein sequence ID" value="CAH3168358.1"/>
    <property type="molecule type" value="Genomic_DNA"/>
</dbReference>
<protein>
    <submittedName>
        <fullName evidence="2">Uncharacterized protein</fullName>
    </submittedName>
</protein>
<comment type="caution">
    <text evidence="2">The sequence shown here is derived from an EMBL/GenBank/DDBJ whole genome shotgun (WGS) entry which is preliminary data.</text>
</comment>
<sequence>MIRPLQEEVRSRLRSGVAITNFTQCVEELVLNSLDAEATCITVRIDIPNFKIQVCDNGIGITHGDLRFVGERYSICNFLYINRRLILKTRLHKLVNSILA</sequence>
<dbReference type="GO" id="GO:0006298">
    <property type="term" value="P:mismatch repair"/>
    <property type="evidence" value="ECO:0007669"/>
    <property type="project" value="InterPro"/>
</dbReference>
<dbReference type="SUPFAM" id="SSF55874">
    <property type="entry name" value="ATPase domain of HSP90 chaperone/DNA topoisomerase II/histidine kinase"/>
    <property type="match status" value="1"/>
</dbReference>
<evidence type="ECO:0000313" key="2">
    <source>
        <dbReference type="EMBL" id="CAH3168358.1"/>
    </source>
</evidence>
<gene>
    <name evidence="2" type="ORF">PMEA_00008662</name>
</gene>
<organism evidence="2 3">
    <name type="scientific">Pocillopora meandrina</name>
    <dbReference type="NCBI Taxonomy" id="46732"/>
    <lineage>
        <taxon>Eukaryota</taxon>
        <taxon>Metazoa</taxon>
        <taxon>Cnidaria</taxon>
        <taxon>Anthozoa</taxon>
        <taxon>Hexacorallia</taxon>
        <taxon>Scleractinia</taxon>
        <taxon>Astrocoeniina</taxon>
        <taxon>Pocilloporidae</taxon>
        <taxon>Pocillopora</taxon>
    </lineage>
</organism>
<reference evidence="2 3" key="1">
    <citation type="submission" date="2022-05" db="EMBL/GenBank/DDBJ databases">
        <authorList>
            <consortium name="Genoscope - CEA"/>
            <person name="William W."/>
        </authorList>
    </citation>
    <scope>NUCLEOTIDE SEQUENCE [LARGE SCALE GENOMIC DNA]</scope>
</reference>